<dbReference type="Proteomes" id="UP001523262">
    <property type="component" value="Unassembled WGS sequence"/>
</dbReference>
<sequence length="99" mass="11563">MNIQITSEAAAWYKKELDLANGDFVRFFVRYGGCSTVQSGFSLGVSNEEPVDLSVKTEQEGITFYIEEKDIWYFDEHDLVIEFRPEYDEPDFLYNKQQA</sequence>
<evidence type="ECO:0000259" key="2">
    <source>
        <dbReference type="Pfam" id="PF01521"/>
    </source>
</evidence>
<comment type="similarity">
    <text evidence="1">Belongs to the HesB/IscA family.</text>
</comment>
<dbReference type="EMBL" id="JAMQCR010000001">
    <property type="protein sequence ID" value="MCM2532518.1"/>
    <property type="molecule type" value="Genomic_DNA"/>
</dbReference>
<reference evidence="3 4" key="1">
    <citation type="submission" date="2022-06" db="EMBL/GenBank/DDBJ databases">
        <authorList>
            <person name="Jeon C.O."/>
        </authorList>
    </citation>
    <scope>NUCLEOTIDE SEQUENCE [LARGE SCALE GENOMIC DNA]</scope>
    <source>
        <strain evidence="3 4">KCTC 13943</strain>
    </source>
</reference>
<dbReference type="InterPro" id="IPR000361">
    <property type="entry name" value="ATAP_core_dom"/>
</dbReference>
<evidence type="ECO:0000313" key="3">
    <source>
        <dbReference type="EMBL" id="MCM2532518.1"/>
    </source>
</evidence>
<feature type="domain" description="Core" evidence="2">
    <location>
        <begin position="1"/>
        <end position="89"/>
    </location>
</feature>
<proteinExistence type="inferred from homology"/>
<organism evidence="3 4">
    <name type="scientific">Neobacillus pocheonensis</name>
    <dbReference type="NCBI Taxonomy" id="363869"/>
    <lineage>
        <taxon>Bacteria</taxon>
        <taxon>Bacillati</taxon>
        <taxon>Bacillota</taxon>
        <taxon>Bacilli</taxon>
        <taxon>Bacillales</taxon>
        <taxon>Bacillaceae</taxon>
        <taxon>Neobacillus</taxon>
    </lineage>
</organism>
<dbReference type="PIRSF" id="PIRSF034852">
    <property type="entry name" value="UCP034852"/>
    <property type="match status" value="1"/>
</dbReference>
<name>A0ABT0W855_9BACI</name>
<accession>A0ABT0W855</accession>
<gene>
    <name evidence="3" type="ORF">NDK43_09130</name>
</gene>
<evidence type="ECO:0000313" key="4">
    <source>
        <dbReference type="Proteomes" id="UP001523262"/>
    </source>
</evidence>
<dbReference type="InterPro" id="IPR035903">
    <property type="entry name" value="HesB-like_dom_sf"/>
</dbReference>
<protein>
    <submittedName>
        <fullName evidence="3">HesB/YadR/YfhF family protein</fullName>
    </submittedName>
</protein>
<dbReference type="Pfam" id="PF01521">
    <property type="entry name" value="Fe-S_biosyn"/>
    <property type="match status" value="1"/>
</dbReference>
<keyword evidence="4" id="KW-1185">Reference proteome</keyword>
<evidence type="ECO:0000256" key="1">
    <source>
        <dbReference type="ARBA" id="ARBA00006718"/>
    </source>
</evidence>
<dbReference type="SUPFAM" id="SSF89360">
    <property type="entry name" value="HesB-like domain"/>
    <property type="match status" value="1"/>
</dbReference>
<comment type="caution">
    <text evidence="3">The sequence shown here is derived from an EMBL/GenBank/DDBJ whole genome shotgun (WGS) entry which is preliminary data.</text>
</comment>
<dbReference type="InterPro" id="IPR008326">
    <property type="entry name" value="PdhI-like"/>
</dbReference>
<dbReference type="Gene3D" id="2.60.300.12">
    <property type="entry name" value="HesB-like domain"/>
    <property type="match status" value="1"/>
</dbReference>